<dbReference type="InterPro" id="IPR013216">
    <property type="entry name" value="Methyltransf_11"/>
</dbReference>
<dbReference type="Proteomes" id="UP000598271">
    <property type="component" value="Unassembled WGS sequence"/>
</dbReference>
<sequence>MTTPFLRRLYREWYDRFVTEMEQLPRGTKIELGAGVGFLREVAPSVVSTDSIPFPTNDLTFLPTSLPFNTDSVSGIFMIDTFSRIPGTRAFLTEAQRVLKPGGKIIMIEPASSVWGRLASKWFSEKNFDRSADWTCACSLSTGKVNSAMAWIVFERDLEQFHQEFPGLSLASKTYHTPFRYFVGGNSRFERGLAPQSSYSLFKNVDGWLSSLSPQWSMFMTIVIEKK</sequence>
<dbReference type="Pfam" id="PF08241">
    <property type="entry name" value="Methyltransf_11"/>
    <property type="match status" value="1"/>
</dbReference>
<dbReference type="GO" id="GO:0008757">
    <property type="term" value="F:S-adenosylmethionine-dependent methyltransferase activity"/>
    <property type="evidence" value="ECO:0007669"/>
    <property type="project" value="InterPro"/>
</dbReference>
<proteinExistence type="predicted"/>
<gene>
    <name evidence="2" type="ORF">GCM10007390_13230</name>
</gene>
<dbReference type="Gene3D" id="3.40.50.150">
    <property type="entry name" value="Vaccinia Virus protein VP39"/>
    <property type="match status" value="1"/>
</dbReference>
<feature type="domain" description="Methyltransferase type 11" evidence="1">
    <location>
        <begin position="64"/>
        <end position="107"/>
    </location>
</feature>
<dbReference type="RefSeq" id="WP_377242390.1">
    <property type="nucleotide sequence ID" value="NZ_JBHMDR010000008.1"/>
</dbReference>
<dbReference type="SUPFAM" id="SSF53335">
    <property type="entry name" value="S-adenosyl-L-methionine-dependent methyltransferases"/>
    <property type="match status" value="1"/>
</dbReference>
<evidence type="ECO:0000259" key="1">
    <source>
        <dbReference type="Pfam" id="PF08241"/>
    </source>
</evidence>
<dbReference type="EMBL" id="BMXF01000001">
    <property type="protein sequence ID" value="GHB60855.1"/>
    <property type="molecule type" value="Genomic_DNA"/>
</dbReference>
<protein>
    <recommendedName>
        <fullName evidence="1">Methyltransferase type 11 domain-containing protein</fullName>
    </recommendedName>
</protein>
<comment type="caution">
    <text evidence="2">The sequence shown here is derived from an EMBL/GenBank/DDBJ whole genome shotgun (WGS) entry which is preliminary data.</text>
</comment>
<organism evidence="2 3">
    <name type="scientific">Persicitalea jodogahamensis</name>
    <dbReference type="NCBI Taxonomy" id="402147"/>
    <lineage>
        <taxon>Bacteria</taxon>
        <taxon>Pseudomonadati</taxon>
        <taxon>Bacteroidota</taxon>
        <taxon>Cytophagia</taxon>
        <taxon>Cytophagales</taxon>
        <taxon>Spirosomataceae</taxon>
        <taxon>Persicitalea</taxon>
    </lineage>
</organism>
<evidence type="ECO:0000313" key="3">
    <source>
        <dbReference type="Proteomes" id="UP000598271"/>
    </source>
</evidence>
<keyword evidence="3" id="KW-1185">Reference proteome</keyword>
<accession>A0A8J3G971</accession>
<evidence type="ECO:0000313" key="2">
    <source>
        <dbReference type="EMBL" id="GHB60855.1"/>
    </source>
</evidence>
<reference evidence="2 3" key="1">
    <citation type="journal article" date="2014" name="Int. J. Syst. Evol. Microbiol.">
        <title>Complete genome sequence of Corynebacterium casei LMG S-19264T (=DSM 44701T), isolated from a smear-ripened cheese.</title>
        <authorList>
            <consortium name="US DOE Joint Genome Institute (JGI-PGF)"/>
            <person name="Walter F."/>
            <person name="Albersmeier A."/>
            <person name="Kalinowski J."/>
            <person name="Ruckert C."/>
        </authorList>
    </citation>
    <scope>NUCLEOTIDE SEQUENCE [LARGE SCALE GENOMIC DNA]</scope>
    <source>
        <strain evidence="2 3">KCTC 12866</strain>
    </source>
</reference>
<dbReference type="AlphaFoldDB" id="A0A8J3G971"/>
<name>A0A8J3G971_9BACT</name>
<dbReference type="InterPro" id="IPR029063">
    <property type="entry name" value="SAM-dependent_MTases_sf"/>
</dbReference>